<gene>
    <name evidence="2" type="ORF">OCU04_006484</name>
</gene>
<dbReference type="AlphaFoldDB" id="A0A9X0DJF5"/>
<comment type="caution">
    <text evidence="2">The sequence shown here is derived from an EMBL/GenBank/DDBJ whole genome shotgun (WGS) entry which is preliminary data.</text>
</comment>
<dbReference type="Proteomes" id="UP001152300">
    <property type="component" value="Unassembled WGS sequence"/>
</dbReference>
<protein>
    <recommendedName>
        <fullName evidence="1">PLL-like beta propeller domain-containing protein</fullName>
    </recommendedName>
</protein>
<dbReference type="InterPro" id="IPR058502">
    <property type="entry name" value="PLL-like_beta-prop"/>
</dbReference>
<dbReference type="OrthoDB" id="3544586at2759"/>
<dbReference type="Pfam" id="PF26607">
    <property type="entry name" value="DUF8189"/>
    <property type="match status" value="1"/>
</dbReference>
<reference evidence="2" key="1">
    <citation type="submission" date="2022-11" db="EMBL/GenBank/DDBJ databases">
        <title>Genome Resource of Sclerotinia nivalis Strain SnTB1, a Plant Pathogen Isolated from American Ginseng.</title>
        <authorList>
            <person name="Fan S."/>
        </authorList>
    </citation>
    <scope>NUCLEOTIDE SEQUENCE</scope>
    <source>
        <strain evidence="2">SnTB1</strain>
    </source>
</reference>
<keyword evidence="3" id="KW-1185">Reference proteome</keyword>
<evidence type="ECO:0000259" key="1">
    <source>
        <dbReference type="Pfam" id="PF26607"/>
    </source>
</evidence>
<name>A0A9X0DJF5_9HELO</name>
<dbReference type="SUPFAM" id="SSF89372">
    <property type="entry name" value="Fucose-specific lectin"/>
    <property type="match status" value="1"/>
</dbReference>
<evidence type="ECO:0000313" key="2">
    <source>
        <dbReference type="EMBL" id="KAJ8065821.1"/>
    </source>
</evidence>
<organism evidence="2 3">
    <name type="scientific">Sclerotinia nivalis</name>
    <dbReference type="NCBI Taxonomy" id="352851"/>
    <lineage>
        <taxon>Eukaryota</taxon>
        <taxon>Fungi</taxon>
        <taxon>Dikarya</taxon>
        <taxon>Ascomycota</taxon>
        <taxon>Pezizomycotina</taxon>
        <taxon>Leotiomycetes</taxon>
        <taxon>Helotiales</taxon>
        <taxon>Sclerotiniaceae</taxon>
        <taxon>Sclerotinia</taxon>
    </lineage>
</organism>
<evidence type="ECO:0000313" key="3">
    <source>
        <dbReference type="Proteomes" id="UP001152300"/>
    </source>
</evidence>
<proteinExistence type="predicted"/>
<accession>A0A9X0DJF5</accession>
<dbReference type="EMBL" id="JAPEIS010000006">
    <property type="protein sequence ID" value="KAJ8065821.1"/>
    <property type="molecule type" value="Genomic_DNA"/>
</dbReference>
<sequence>MTMADHHGELVGVFRKTDNTMLWAKWSKSTGRWSVPVLINNGARSTHRPALCTFNDRLWCMYRATNSCIYLMSTENLTSWSSTFNPGGTGITNDGPSICGFNGKLCSVIRGTNNRTYWVDSSNGSSWSSYKQFSGNATICSPAICVHNGIPHVSILDINTKYYVSWLENGSWSAFNNNTGTIIKSGPSTVSMDDILFSMLQGPNYHVTGIERPNGKNPLEYQFTSLYSTGDMGMCKFEDQVLCVFGLAVL</sequence>
<feature type="domain" description="PLL-like beta propeller" evidence="1">
    <location>
        <begin position="13"/>
        <end position="193"/>
    </location>
</feature>